<dbReference type="PIRSF" id="PIRSF001100">
    <property type="entry name" value="Beta_cellobiohydrolase"/>
    <property type="match status" value="1"/>
</dbReference>
<reference evidence="13 15" key="1">
    <citation type="submission" date="2020-05" db="EMBL/GenBank/DDBJ databases">
        <title>Whole genome shotgun sequence of Streptomyces fulvorobeus NBRC 15897.</title>
        <authorList>
            <person name="Komaki H."/>
            <person name="Tamura T."/>
        </authorList>
    </citation>
    <scope>NUCLEOTIDE SEQUENCE [LARGE SCALE GENOMIC DNA]</scope>
    <source>
        <strain evidence="13 15">NBRC 15897</strain>
    </source>
</reference>
<feature type="signal peptide" evidence="11">
    <location>
        <begin position="1"/>
        <end position="29"/>
    </location>
</feature>
<keyword evidence="1 11" id="KW-0732">Signal</keyword>
<dbReference type="AlphaFoldDB" id="A0A7J0CEC2"/>
<dbReference type="Gene3D" id="2.60.120.260">
    <property type="entry name" value="Galactose-binding domain-like"/>
    <property type="match status" value="1"/>
</dbReference>
<dbReference type="EMBL" id="JACCCF010000001">
    <property type="protein sequence ID" value="NYE44337.1"/>
    <property type="molecule type" value="Genomic_DNA"/>
</dbReference>
<dbReference type="Proteomes" id="UP000498980">
    <property type="component" value="Unassembled WGS sequence"/>
</dbReference>
<evidence type="ECO:0000256" key="5">
    <source>
        <dbReference type="ARBA" id="ARBA00023277"/>
    </source>
</evidence>
<keyword evidence="15" id="KW-1185">Reference proteome</keyword>
<dbReference type="Proteomes" id="UP000530403">
    <property type="component" value="Unassembled WGS sequence"/>
</dbReference>
<dbReference type="InterPro" id="IPR001524">
    <property type="entry name" value="Glyco_hydro_6_CS"/>
</dbReference>
<dbReference type="InterPro" id="IPR008979">
    <property type="entry name" value="Galactose-bd-like_sf"/>
</dbReference>
<evidence type="ECO:0000256" key="10">
    <source>
        <dbReference type="PROSITE-ProRule" id="PRU10056"/>
    </source>
</evidence>
<dbReference type="SUPFAM" id="SSF49785">
    <property type="entry name" value="Galactose-binding domain-like"/>
    <property type="match status" value="1"/>
</dbReference>
<evidence type="ECO:0000256" key="2">
    <source>
        <dbReference type="ARBA" id="ARBA00022801"/>
    </source>
</evidence>
<dbReference type="EC" id="3.2.1.-" evidence="11"/>
<evidence type="ECO:0000256" key="7">
    <source>
        <dbReference type="ARBA" id="ARBA00023326"/>
    </source>
</evidence>
<name>A0A7J0CEC2_9ACTN</name>
<dbReference type="RefSeq" id="WP_218578067.1">
    <property type="nucleotide sequence ID" value="NZ_BAAAUE010000022.1"/>
</dbReference>
<dbReference type="PANTHER" id="PTHR34876">
    <property type="match status" value="1"/>
</dbReference>
<feature type="binding site" evidence="9">
    <location>
        <position position="351"/>
    </location>
    <ligand>
        <name>substrate</name>
    </ligand>
</feature>
<evidence type="ECO:0000256" key="6">
    <source>
        <dbReference type="ARBA" id="ARBA00023295"/>
    </source>
</evidence>
<evidence type="ECO:0000256" key="4">
    <source>
        <dbReference type="ARBA" id="ARBA00023157"/>
    </source>
</evidence>
<evidence type="ECO:0000256" key="8">
    <source>
        <dbReference type="PIRSR" id="PIRSR001100-1"/>
    </source>
</evidence>
<feature type="binding site" evidence="9">
    <location>
        <position position="468"/>
    </location>
    <ligand>
        <name>substrate</name>
    </ligand>
</feature>
<organism evidence="13 15">
    <name type="scientific">Streptomyces fulvorobeus</name>
    <dbReference type="NCBI Taxonomy" id="284028"/>
    <lineage>
        <taxon>Bacteria</taxon>
        <taxon>Bacillati</taxon>
        <taxon>Actinomycetota</taxon>
        <taxon>Actinomycetes</taxon>
        <taxon>Kitasatosporales</taxon>
        <taxon>Streptomycetaceae</taxon>
        <taxon>Streptomyces</taxon>
    </lineage>
</organism>
<feature type="binding site" evidence="9">
    <location>
        <position position="389"/>
    </location>
    <ligand>
        <name>substrate</name>
    </ligand>
</feature>
<evidence type="ECO:0000313" key="13">
    <source>
        <dbReference type="EMBL" id="GFN00861.1"/>
    </source>
</evidence>
<evidence type="ECO:0000256" key="9">
    <source>
        <dbReference type="PIRSR" id="PIRSR001100-2"/>
    </source>
</evidence>
<reference evidence="14 16" key="2">
    <citation type="submission" date="2020-07" db="EMBL/GenBank/DDBJ databases">
        <title>Sequencing the genomes of 1000 actinobacteria strains.</title>
        <authorList>
            <person name="Klenk H.-P."/>
        </authorList>
    </citation>
    <scope>NUCLEOTIDE SEQUENCE [LARGE SCALE GENOMIC DNA]</scope>
    <source>
        <strain evidence="14 16">DSM 41455</strain>
    </source>
</reference>
<evidence type="ECO:0000259" key="12">
    <source>
        <dbReference type="Pfam" id="PF02018"/>
    </source>
</evidence>
<gene>
    <name evidence="14" type="ORF">HEB29_005348</name>
    <name evidence="13" type="ORF">Sfulv_56710</name>
</gene>
<dbReference type="PANTHER" id="PTHR34876:SF4">
    <property type="entry name" value="1,4-BETA-D-GLUCAN CELLOBIOHYDROLASE C-RELATED"/>
    <property type="match status" value="1"/>
</dbReference>
<dbReference type="Pfam" id="PF02018">
    <property type="entry name" value="CBM_4_9"/>
    <property type="match status" value="1"/>
</dbReference>
<feature type="domain" description="CBM-cenC" evidence="12">
    <location>
        <begin position="39"/>
        <end position="162"/>
    </location>
</feature>
<dbReference type="GO" id="GO:0030245">
    <property type="term" value="P:cellulose catabolic process"/>
    <property type="evidence" value="ECO:0007669"/>
    <property type="project" value="UniProtKB-KW"/>
</dbReference>
<evidence type="ECO:0000313" key="16">
    <source>
        <dbReference type="Proteomes" id="UP000530403"/>
    </source>
</evidence>
<feature type="chain" id="PRO_5039739545" description="Glucanase" evidence="11">
    <location>
        <begin position="30"/>
        <end position="502"/>
    </location>
</feature>
<evidence type="ECO:0000256" key="1">
    <source>
        <dbReference type="ARBA" id="ARBA00022729"/>
    </source>
</evidence>
<feature type="binding site" evidence="9">
    <location>
        <position position="222"/>
    </location>
    <ligand>
        <name>substrate</name>
    </ligand>
</feature>
<dbReference type="SUPFAM" id="SSF51989">
    <property type="entry name" value="Glycosyl hydrolases family 6, cellulases"/>
    <property type="match status" value="1"/>
</dbReference>
<keyword evidence="2 11" id="KW-0378">Hydrolase</keyword>
<dbReference type="InterPro" id="IPR003305">
    <property type="entry name" value="CenC_carb-bd"/>
</dbReference>
<keyword evidence="6 11" id="KW-0326">Glycosidase</keyword>
<feature type="active site" description="Proton acceptor" evidence="8">
    <location>
        <position position="474"/>
    </location>
</feature>
<dbReference type="PROSITE" id="PS00655">
    <property type="entry name" value="GLYCOSYL_HYDROL_F6_1"/>
    <property type="match status" value="1"/>
</dbReference>
<comment type="caution">
    <text evidence="13">The sequence shown here is derived from an EMBL/GenBank/DDBJ whole genome shotgun (WGS) entry which is preliminary data.</text>
</comment>
<evidence type="ECO:0000313" key="14">
    <source>
        <dbReference type="EMBL" id="NYE44337.1"/>
    </source>
</evidence>
<proteinExistence type="inferred from homology"/>
<evidence type="ECO:0000313" key="15">
    <source>
        <dbReference type="Proteomes" id="UP000498980"/>
    </source>
</evidence>
<dbReference type="GO" id="GO:0004553">
    <property type="term" value="F:hydrolase activity, hydrolyzing O-glycosyl compounds"/>
    <property type="evidence" value="ECO:0007669"/>
    <property type="project" value="InterPro"/>
</dbReference>
<keyword evidence="5 11" id="KW-0119">Carbohydrate metabolism</keyword>
<dbReference type="Gene3D" id="3.20.20.40">
    <property type="entry name" value="1, 4-beta cellobiohydrolase"/>
    <property type="match status" value="1"/>
</dbReference>
<comment type="similarity">
    <text evidence="11">Belongs to the glycosyl hydrolase family 6.</text>
</comment>
<keyword evidence="3 11" id="KW-0136">Cellulose degradation</keyword>
<dbReference type="PRINTS" id="PR00733">
    <property type="entry name" value="GLHYDRLASE6"/>
</dbReference>
<sequence length="502" mass="52095">MRHTSRTITAIAAPVLAAALLVVPAPTAAAGPAEPVYGELVRNGTFDTVTAPWWGAEKASIAAVAGAMRITAAGTGTGTSGNLWDAVVGQNNINLRQGATYTLSFDAKASVPRTVKSTVQLGTAPYPVSLDRNVELTTTSKRFSWTFTSTLTTGDGHVDFQVGGLPEQNVITLDNISLTTSTAREGFYTDPANNAVKWADANSDPREAKIKAAIGDHNSSKWFGNWDADGNPNTGIQAEVSNYVGAAAAKGKLPVLVAYNIPGRDCGGASSGGSQDAALYKTWISAFAQGINGRPAVVILEPDAVAQSSDPACVAGEALEARFDMLWYANQHLAAQGPLVRTYLDAGNASWTLGPDFSGNSGIGLQRMAYLLNRSGVSMARGVSIGVANFHSTDISNQYGARLATQIKNDFGVDSRWVIDTARNGNGSYVTPGVPSSGHVGFCNPTGRKLGVTSRAGTGGAEYLLWIKNPGDSDGNSAQCPAGSPPAGAFSPNLAEALIDGR</sequence>
<accession>A0A7J0CEC2</accession>
<dbReference type="InterPro" id="IPR036434">
    <property type="entry name" value="Beta_cellobiohydrolase_sf"/>
</dbReference>
<feature type="active site" description="Proton donor" evidence="8">
    <location>
        <position position="303"/>
    </location>
</feature>
<dbReference type="InterPro" id="IPR016288">
    <property type="entry name" value="Beta_cellobiohydrolase"/>
</dbReference>
<protein>
    <recommendedName>
        <fullName evidence="11">Glucanase</fullName>
        <ecNumber evidence="11">3.2.1.-</ecNumber>
    </recommendedName>
</protein>
<feature type="active site" evidence="10">
    <location>
        <position position="265"/>
    </location>
</feature>
<keyword evidence="7 11" id="KW-0624">Polysaccharide degradation</keyword>
<evidence type="ECO:0000256" key="3">
    <source>
        <dbReference type="ARBA" id="ARBA00023001"/>
    </source>
</evidence>
<keyword evidence="4" id="KW-1015">Disulfide bond</keyword>
<dbReference type="EMBL" id="BLWC01000001">
    <property type="protein sequence ID" value="GFN00861.1"/>
    <property type="molecule type" value="Genomic_DNA"/>
</dbReference>
<dbReference type="Pfam" id="PF01341">
    <property type="entry name" value="Glyco_hydro_6"/>
    <property type="match status" value="1"/>
</dbReference>
<evidence type="ECO:0000256" key="11">
    <source>
        <dbReference type="RuleBase" id="RU361186"/>
    </source>
</evidence>